<evidence type="ECO:0000313" key="3">
    <source>
        <dbReference type="EMBL" id="CAH8349015.1"/>
    </source>
</evidence>
<keyword evidence="4" id="KW-1185">Reference proteome</keyword>
<name>A0ABC8K0A6_ERUVS</name>
<comment type="caution">
    <text evidence="3">The sequence shown here is derived from an EMBL/GenBank/DDBJ whole genome shotgun (WGS) entry which is preliminary data.</text>
</comment>
<gene>
    <name evidence="3" type="ORF">ERUC_LOCUS17545</name>
</gene>
<reference evidence="3 4" key="1">
    <citation type="submission" date="2022-03" db="EMBL/GenBank/DDBJ databases">
        <authorList>
            <person name="Macdonald S."/>
            <person name="Ahmed S."/>
            <person name="Newling K."/>
        </authorList>
    </citation>
    <scope>NUCLEOTIDE SEQUENCE [LARGE SCALE GENOMIC DNA]</scope>
</reference>
<dbReference type="Pfam" id="PF14368">
    <property type="entry name" value="LTP_2"/>
    <property type="match status" value="1"/>
</dbReference>
<dbReference type="SUPFAM" id="SSF47699">
    <property type="entry name" value="Bifunctional inhibitor/lipid-transfer protein/seed storage 2S albumin"/>
    <property type="match status" value="1"/>
</dbReference>
<dbReference type="InterPro" id="IPR036312">
    <property type="entry name" value="Bifun_inhib/LTP/seed_sf"/>
</dbReference>
<dbReference type="InterPro" id="IPR016140">
    <property type="entry name" value="Bifunc_inhib/LTP/seed_store"/>
</dbReference>
<feature type="signal peptide" evidence="1">
    <location>
        <begin position="1"/>
        <end position="23"/>
    </location>
</feature>
<organism evidence="3 4">
    <name type="scientific">Eruca vesicaria subsp. sativa</name>
    <name type="common">Garden rocket</name>
    <name type="synonym">Eruca sativa</name>
    <dbReference type="NCBI Taxonomy" id="29727"/>
    <lineage>
        <taxon>Eukaryota</taxon>
        <taxon>Viridiplantae</taxon>
        <taxon>Streptophyta</taxon>
        <taxon>Embryophyta</taxon>
        <taxon>Tracheophyta</taxon>
        <taxon>Spermatophyta</taxon>
        <taxon>Magnoliopsida</taxon>
        <taxon>eudicotyledons</taxon>
        <taxon>Gunneridae</taxon>
        <taxon>Pentapetalae</taxon>
        <taxon>rosids</taxon>
        <taxon>malvids</taxon>
        <taxon>Brassicales</taxon>
        <taxon>Brassicaceae</taxon>
        <taxon>Brassiceae</taxon>
        <taxon>Eruca</taxon>
    </lineage>
</organism>
<dbReference type="EMBL" id="CAKOAT010161933">
    <property type="protein sequence ID" value="CAH8349015.1"/>
    <property type="molecule type" value="Genomic_DNA"/>
</dbReference>
<sequence length="117" mass="12178">MASLVKFICILGLIIFIGAGADGQLACGESKTAESLREEVKNLDQCAVMAGNGNLGSIPMSICCDVMKKLFGDTACACSILPSLKALPQSDWITSTLPELCKVDVPVGDKCKATPSP</sequence>
<dbReference type="Gene3D" id="1.10.110.10">
    <property type="entry name" value="Plant lipid-transfer and hydrophobic proteins"/>
    <property type="match status" value="1"/>
</dbReference>
<dbReference type="Proteomes" id="UP001642260">
    <property type="component" value="Unassembled WGS sequence"/>
</dbReference>
<evidence type="ECO:0000256" key="1">
    <source>
        <dbReference type="SAM" id="SignalP"/>
    </source>
</evidence>
<dbReference type="AlphaFoldDB" id="A0ABC8K0A6"/>
<proteinExistence type="predicted"/>
<accession>A0ABC8K0A6</accession>
<feature type="domain" description="Bifunctional inhibitor/plant lipid transfer protein/seed storage helical" evidence="2">
    <location>
        <begin position="32"/>
        <end position="111"/>
    </location>
</feature>
<evidence type="ECO:0000313" key="4">
    <source>
        <dbReference type="Proteomes" id="UP001642260"/>
    </source>
</evidence>
<evidence type="ECO:0000259" key="2">
    <source>
        <dbReference type="Pfam" id="PF14368"/>
    </source>
</evidence>
<protein>
    <recommendedName>
        <fullName evidence="2">Bifunctional inhibitor/plant lipid transfer protein/seed storage helical domain-containing protein</fullName>
    </recommendedName>
</protein>
<feature type="chain" id="PRO_5044822461" description="Bifunctional inhibitor/plant lipid transfer protein/seed storage helical domain-containing protein" evidence="1">
    <location>
        <begin position="24"/>
        <end position="117"/>
    </location>
</feature>
<keyword evidence="1" id="KW-0732">Signal</keyword>